<dbReference type="NCBIfam" id="TIGR00768">
    <property type="entry name" value="rimK_fam"/>
    <property type="match status" value="1"/>
</dbReference>
<proteinExistence type="predicted"/>
<dbReference type="InterPro" id="IPR055378">
    <property type="entry name" value="GH3_C"/>
</dbReference>
<evidence type="ECO:0000256" key="5">
    <source>
        <dbReference type="ARBA" id="ARBA00022917"/>
    </source>
</evidence>
<dbReference type="Pfam" id="PF08443">
    <property type="entry name" value="RimK"/>
    <property type="match status" value="1"/>
</dbReference>
<keyword evidence="7" id="KW-0547">Nucleotide-binding</keyword>
<dbReference type="PANTHER" id="PTHR31901:SF9">
    <property type="entry name" value="GH3 DOMAIN-CONTAINING PROTEIN"/>
    <property type="match status" value="1"/>
</dbReference>
<comment type="cofactor">
    <cofactor evidence="1">
        <name>Mn(2+)</name>
        <dbReference type="ChEBI" id="CHEBI:29035"/>
    </cofactor>
</comment>
<keyword evidence="4" id="KW-0460">Magnesium</keyword>
<organism evidence="9 10">
    <name type="scientific">Sporomusa malonica</name>
    <dbReference type="NCBI Taxonomy" id="112901"/>
    <lineage>
        <taxon>Bacteria</taxon>
        <taxon>Bacillati</taxon>
        <taxon>Bacillota</taxon>
        <taxon>Negativicutes</taxon>
        <taxon>Selenomonadales</taxon>
        <taxon>Sporomusaceae</taxon>
        <taxon>Sporomusa</taxon>
    </lineage>
</organism>
<dbReference type="GO" id="GO:0046872">
    <property type="term" value="F:metal ion binding"/>
    <property type="evidence" value="ECO:0007669"/>
    <property type="project" value="InterPro"/>
</dbReference>
<evidence type="ECO:0000259" key="8">
    <source>
        <dbReference type="PROSITE" id="PS50975"/>
    </source>
</evidence>
<dbReference type="Pfam" id="PF23571">
    <property type="entry name" value="GH3_M"/>
    <property type="match status" value="1"/>
</dbReference>
<evidence type="ECO:0000256" key="2">
    <source>
        <dbReference type="ARBA" id="ARBA00001946"/>
    </source>
</evidence>
<dbReference type="RefSeq" id="WP_084574798.1">
    <property type="nucleotide sequence ID" value="NZ_CP155572.1"/>
</dbReference>
<dbReference type="GO" id="GO:0005524">
    <property type="term" value="F:ATP binding"/>
    <property type="evidence" value="ECO:0007669"/>
    <property type="project" value="UniProtKB-UniRule"/>
</dbReference>
<name>A0A1W1ZSG9_9FIRM</name>
<evidence type="ECO:0000313" key="10">
    <source>
        <dbReference type="Proteomes" id="UP000192738"/>
    </source>
</evidence>
<dbReference type="GO" id="GO:0016881">
    <property type="term" value="F:acid-amino acid ligase activity"/>
    <property type="evidence" value="ECO:0007669"/>
    <property type="project" value="TreeGrafter"/>
</dbReference>
<dbReference type="Gene3D" id="3.30.470.20">
    <property type="entry name" value="ATP-grasp fold, B domain"/>
    <property type="match status" value="1"/>
</dbReference>
<gene>
    <name evidence="9" type="ORF">SAMN04488500_104141</name>
</gene>
<protein>
    <submittedName>
        <fullName evidence="9">Alpha-L-glutamate ligase, RimK family</fullName>
    </submittedName>
</protein>
<dbReference type="OrthoDB" id="9786585at2"/>
<dbReference type="Gene3D" id="3.30.1490.20">
    <property type="entry name" value="ATP-grasp fold, A domain"/>
    <property type="match status" value="1"/>
</dbReference>
<keyword evidence="5" id="KW-0648">Protein biosynthesis</keyword>
<reference evidence="9 10" key="1">
    <citation type="submission" date="2017-04" db="EMBL/GenBank/DDBJ databases">
        <authorList>
            <person name="Afonso C.L."/>
            <person name="Miller P.J."/>
            <person name="Scott M.A."/>
            <person name="Spackman E."/>
            <person name="Goraichik I."/>
            <person name="Dimitrov K.M."/>
            <person name="Suarez D.L."/>
            <person name="Swayne D.E."/>
        </authorList>
    </citation>
    <scope>NUCLEOTIDE SEQUENCE [LARGE SCALE GENOMIC DNA]</scope>
    <source>
        <strain evidence="9 10">DSM 5090</strain>
    </source>
</reference>
<comment type="cofactor">
    <cofactor evidence="2">
        <name>Mg(2+)</name>
        <dbReference type="ChEBI" id="CHEBI:18420"/>
    </cofactor>
</comment>
<evidence type="ECO:0000313" key="9">
    <source>
        <dbReference type="EMBL" id="SMC51008.1"/>
    </source>
</evidence>
<evidence type="ECO:0000256" key="7">
    <source>
        <dbReference type="PROSITE-ProRule" id="PRU00409"/>
    </source>
</evidence>
<dbReference type="GO" id="GO:0006412">
    <property type="term" value="P:translation"/>
    <property type="evidence" value="ECO:0007669"/>
    <property type="project" value="UniProtKB-KW"/>
</dbReference>
<dbReference type="Pfam" id="PF18030">
    <property type="entry name" value="Rimk_N"/>
    <property type="match status" value="1"/>
</dbReference>
<keyword evidence="7" id="KW-0067">ATP-binding</keyword>
<dbReference type="InterPro" id="IPR004993">
    <property type="entry name" value="GH3"/>
</dbReference>
<dbReference type="STRING" id="112901.SAMN04488500_104141"/>
<evidence type="ECO:0000256" key="1">
    <source>
        <dbReference type="ARBA" id="ARBA00001936"/>
    </source>
</evidence>
<dbReference type="InterPro" id="IPR055377">
    <property type="entry name" value="GH3_M"/>
</dbReference>
<dbReference type="InterPro" id="IPR004666">
    <property type="entry name" value="Rp_bS6_RimK/Lys_biosynth_LsyX"/>
</dbReference>
<dbReference type="EMBL" id="FWXI01000004">
    <property type="protein sequence ID" value="SMC51008.1"/>
    <property type="molecule type" value="Genomic_DNA"/>
</dbReference>
<dbReference type="SUPFAM" id="SSF56059">
    <property type="entry name" value="Glutathione synthetase ATP-binding domain-like"/>
    <property type="match status" value="1"/>
</dbReference>
<dbReference type="Pfam" id="PF03321">
    <property type="entry name" value="GH3"/>
    <property type="match status" value="1"/>
</dbReference>
<keyword evidence="6" id="KW-0464">Manganese</keyword>
<dbReference type="Pfam" id="PF23572">
    <property type="entry name" value="GH3_C"/>
    <property type="match status" value="1"/>
</dbReference>
<dbReference type="Gene3D" id="3.40.50.20">
    <property type="match status" value="1"/>
</dbReference>
<dbReference type="GO" id="GO:0005737">
    <property type="term" value="C:cytoplasm"/>
    <property type="evidence" value="ECO:0007669"/>
    <property type="project" value="TreeGrafter"/>
</dbReference>
<dbReference type="AlphaFoldDB" id="A0A1W1ZSG9"/>
<dbReference type="PROSITE" id="PS50975">
    <property type="entry name" value="ATP_GRASP"/>
    <property type="match status" value="1"/>
</dbReference>
<keyword evidence="10" id="KW-1185">Reference proteome</keyword>
<feature type="domain" description="ATP-grasp" evidence="8">
    <location>
        <begin position="105"/>
        <end position="289"/>
    </location>
</feature>
<dbReference type="InterPro" id="IPR013651">
    <property type="entry name" value="ATP-grasp_RimK-type"/>
</dbReference>
<sequence length="855" mass="93679">MYGWILHDNTEIHEIKRAADEAAKANVTIELVYPKDIDLILDNTNSGAVYVKGVKKQLPEFALAAFLAEVDYYNLAVLRQLDALGVLCINTADALLKSGDKLVTSQILLQKGIPVAKTALLRPGSDLKTIEREFGLPLVVKVLRGSKGKGVLLINTLGELKNLVELYEAGGFRDEVLIQEYIATTKGRDLRVFVCGGKALGCFMRQNAGDGFKSNISGGGHGSTHPLTDEIKNLAELVAQTLGLNIGGIDLLFGPNGFIVGEANSLPGFQGLEAATGMNIPGMILRSIAAQLASRPAARWRIQQVLAESQTIPLPQVLLSLPKTVLPGVVRSLFSSCPESQQTVLLEMVNRCQNTEFGKNHNFAAIKSIEDFRNHVPISSWPDYEAYAERLANGEENILFPGKAEYFITSSGTSSNKPKMIPESTAGAAAKKAISAVRRLVTFSLFPNLTKLGHFLALSNAAANSVTPAGIPVGFASGITRSQADATLAALDAYPPEIMDITDSESVDYLIMRFALLHKDMMAIVGNNAGRMRVLAEYAQKHAQELIDDIAAGTISQRLPISPDIRKLLEEKLNPAPERAAELRQILEAEGGAFLPKDYWPHLMIATFWLASTVGTYVDDVRPLLGPKVTYLDVGYGSSEVKINIPLKPNEPCAPLAPFIAFFEFLPVTGGEPLLAHELKDGEIYELIVTTYSGLYRYNMQDLIKVGGFTGNTPNIEFVSKSTEIANIADEKIPGSDLNQCIREIAASMGLPLRQCQMSPDQTSRQYVFLAEPETHTVDFPVEQLITEFDEAMKKKHFGYSLFRNQQLLNLPTLRLMKQGWQEHLYQQRLKPGVTIAQIKLPFIVKTLPDSTWFV</sequence>
<dbReference type="InterPro" id="IPR011761">
    <property type="entry name" value="ATP-grasp"/>
</dbReference>
<evidence type="ECO:0000256" key="4">
    <source>
        <dbReference type="ARBA" id="ARBA00022842"/>
    </source>
</evidence>
<dbReference type="InterPro" id="IPR013815">
    <property type="entry name" value="ATP_grasp_subdomain_1"/>
</dbReference>
<accession>A0A1W1ZSG9</accession>
<keyword evidence="3 9" id="KW-0436">Ligase</keyword>
<dbReference type="Proteomes" id="UP000192738">
    <property type="component" value="Unassembled WGS sequence"/>
</dbReference>
<dbReference type="InterPro" id="IPR041107">
    <property type="entry name" value="Rimk_N"/>
</dbReference>
<evidence type="ECO:0000256" key="3">
    <source>
        <dbReference type="ARBA" id="ARBA00022598"/>
    </source>
</evidence>
<evidence type="ECO:0000256" key="6">
    <source>
        <dbReference type="ARBA" id="ARBA00023211"/>
    </source>
</evidence>
<dbReference type="PANTHER" id="PTHR31901">
    <property type="entry name" value="GH3 DOMAIN-CONTAINING PROTEIN"/>
    <property type="match status" value="1"/>
</dbReference>